<dbReference type="AlphaFoldDB" id="A0A0M0JXU8"/>
<organism evidence="1 2">
    <name type="scientific">Chrysochromulina tobinii</name>
    <dbReference type="NCBI Taxonomy" id="1460289"/>
    <lineage>
        <taxon>Eukaryota</taxon>
        <taxon>Haptista</taxon>
        <taxon>Haptophyta</taxon>
        <taxon>Prymnesiophyceae</taxon>
        <taxon>Prymnesiales</taxon>
        <taxon>Chrysochromulinaceae</taxon>
        <taxon>Chrysochromulina</taxon>
    </lineage>
</organism>
<comment type="caution">
    <text evidence="1">The sequence shown here is derived from an EMBL/GenBank/DDBJ whole genome shotgun (WGS) entry which is preliminary data.</text>
</comment>
<protein>
    <submittedName>
        <fullName evidence="1">Uncharacterized protein</fullName>
    </submittedName>
</protein>
<name>A0A0M0JXU8_9EUKA</name>
<dbReference type="Proteomes" id="UP000037460">
    <property type="component" value="Unassembled WGS sequence"/>
</dbReference>
<gene>
    <name evidence="1" type="ORF">Ctob_001822</name>
</gene>
<evidence type="ECO:0000313" key="1">
    <source>
        <dbReference type="EMBL" id="KOO31404.1"/>
    </source>
</evidence>
<evidence type="ECO:0000313" key="2">
    <source>
        <dbReference type="Proteomes" id="UP000037460"/>
    </source>
</evidence>
<keyword evidence="2" id="KW-1185">Reference proteome</keyword>
<proteinExistence type="predicted"/>
<reference evidence="2" key="1">
    <citation type="journal article" date="2015" name="PLoS Genet.">
        <title>Genome Sequence and Transcriptome Analyses of Chrysochromulina tobin: Metabolic Tools for Enhanced Algal Fitness in the Prominent Order Prymnesiales (Haptophyceae).</title>
        <authorList>
            <person name="Hovde B.T."/>
            <person name="Deodato C.R."/>
            <person name="Hunsperger H.M."/>
            <person name="Ryken S.A."/>
            <person name="Yost W."/>
            <person name="Jha R.K."/>
            <person name="Patterson J."/>
            <person name="Monnat R.J. Jr."/>
            <person name="Barlow S.B."/>
            <person name="Starkenburg S.R."/>
            <person name="Cattolico R.A."/>
        </authorList>
    </citation>
    <scope>NUCLEOTIDE SEQUENCE</scope>
    <source>
        <strain evidence="2">CCMP291</strain>
    </source>
</reference>
<accession>A0A0M0JXU8</accession>
<sequence length="115" mass="11707">MPNWGIALNPASGGGVERVEGYVVAEIMLKSEFGLEPSSAELGAFDQLGALAAELGAFDDTVLLSATESKSQLLPASGANAIEESDGAAERLSEKEAKDVATSVATWGSVSFASS</sequence>
<dbReference type="EMBL" id="JWZX01002021">
    <property type="protein sequence ID" value="KOO31404.1"/>
    <property type="molecule type" value="Genomic_DNA"/>
</dbReference>